<organism evidence="7 8">
    <name type="scientific">Candidula unifasciata</name>
    <dbReference type="NCBI Taxonomy" id="100452"/>
    <lineage>
        <taxon>Eukaryota</taxon>
        <taxon>Metazoa</taxon>
        <taxon>Spiralia</taxon>
        <taxon>Lophotrochozoa</taxon>
        <taxon>Mollusca</taxon>
        <taxon>Gastropoda</taxon>
        <taxon>Heterobranchia</taxon>
        <taxon>Euthyneura</taxon>
        <taxon>Panpulmonata</taxon>
        <taxon>Eupulmonata</taxon>
        <taxon>Stylommatophora</taxon>
        <taxon>Helicina</taxon>
        <taxon>Helicoidea</taxon>
        <taxon>Geomitridae</taxon>
        <taxon>Candidula</taxon>
    </lineage>
</organism>
<dbReference type="EMBL" id="CAJHNH020002817">
    <property type="protein sequence ID" value="CAG5127845.1"/>
    <property type="molecule type" value="Genomic_DNA"/>
</dbReference>
<feature type="region of interest" description="Disordered" evidence="5">
    <location>
        <begin position="232"/>
        <end position="251"/>
    </location>
</feature>
<feature type="compositionally biased region" description="Basic and acidic residues" evidence="5">
    <location>
        <begin position="488"/>
        <end position="511"/>
    </location>
</feature>
<dbReference type="PANTHER" id="PTHR11040">
    <property type="entry name" value="ZINC/IRON TRANSPORTER"/>
    <property type="match status" value="1"/>
</dbReference>
<name>A0A8S3ZJ92_9EUPU</name>
<feature type="region of interest" description="Disordered" evidence="5">
    <location>
        <begin position="472"/>
        <end position="511"/>
    </location>
</feature>
<dbReference type="OrthoDB" id="448280at2759"/>
<feature type="compositionally biased region" description="Low complexity" evidence="5">
    <location>
        <begin position="345"/>
        <end position="356"/>
    </location>
</feature>
<evidence type="ECO:0000256" key="3">
    <source>
        <dbReference type="ARBA" id="ARBA00022989"/>
    </source>
</evidence>
<keyword evidence="2 6" id="KW-0812">Transmembrane</keyword>
<comment type="subcellular location">
    <subcellularLocation>
        <location evidence="1">Membrane</location>
        <topology evidence="1">Multi-pass membrane protein</topology>
    </subcellularLocation>
</comment>
<gene>
    <name evidence="7" type="ORF">CUNI_LOCUS13403</name>
</gene>
<feature type="compositionally biased region" description="Acidic residues" evidence="5">
    <location>
        <begin position="217"/>
        <end position="227"/>
    </location>
</feature>
<evidence type="ECO:0008006" key="9">
    <source>
        <dbReference type="Google" id="ProtNLM"/>
    </source>
</evidence>
<sequence length="687" mass="76412">MSLFYAKPIISLNSTPTTTTHIAIITDTTSATTSTTIIWTNISEAVHKDAMDVVVTKIISLLILTLLSVLCGLLPLRLLMHTPHLFTRSRNSVDCFLCGLRLFSGGIYMATCFLHLMPDTREKMSAVMLNMGSKTTYAVPELLIMTGFYAVVFVEQIIQVLYVKAQESDANRRLKKARKAKAKADAAAKQTVQVFRSTLDEDVSPNGNNGGGKTFSGDEDDDEYDDNVLIDDEDDMSFHETESDRKSVDSATEVKESLLENGPTSNIAIMNRSNHHIQGIPNHVHTISIKPIRPIQPNGIGHSQPFSYTEVSTHLLRTFSRVSLDGVSTCLPSEVKALQNATNPMLHSHAPHLPLHSMKDNHQHQHSQPNHHPHHQANQLLQQENKQHQEPVSKSRSSSSPPPILPRKPFTLEQQQILHKPVPPVPPHEPAFHRKGNQYPVITHSPEIEQDNNAAEHGREDHTWSVSVGVDMGNNNARDSITKPPADSSHERDVDSGVFSTRRECEHSESDTRKFTMSRDVSFDKISESSSVLQDLEVKRVVDELSRTDANHAYFRSIIYIMALSFHGIFEGMALGLQSVKSSVWALCFAIVVHRCVLAFKLGMDLCRGEEKQGIITGILISSGASLYSDVTVPEAILQSLATGTIFYIVFFDIFFKDMEGKDDLRRVSCSFVGFSLMAIVFAITRS</sequence>
<feature type="compositionally biased region" description="Basic and acidic residues" evidence="5">
    <location>
        <begin position="236"/>
        <end position="251"/>
    </location>
</feature>
<feature type="transmembrane region" description="Helical" evidence="6">
    <location>
        <begin position="58"/>
        <end position="80"/>
    </location>
</feature>
<evidence type="ECO:0000256" key="5">
    <source>
        <dbReference type="SAM" id="MobiDB-lite"/>
    </source>
</evidence>
<feature type="region of interest" description="Disordered" evidence="5">
    <location>
        <begin position="345"/>
        <end position="408"/>
    </location>
</feature>
<keyword evidence="8" id="KW-1185">Reference proteome</keyword>
<feature type="transmembrane region" description="Helical" evidence="6">
    <location>
        <begin position="137"/>
        <end position="163"/>
    </location>
</feature>
<dbReference type="GO" id="GO:0005886">
    <property type="term" value="C:plasma membrane"/>
    <property type="evidence" value="ECO:0007669"/>
    <property type="project" value="TreeGrafter"/>
</dbReference>
<feature type="transmembrane region" description="Helical" evidence="6">
    <location>
        <begin position="92"/>
        <end position="117"/>
    </location>
</feature>
<evidence type="ECO:0000256" key="2">
    <source>
        <dbReference type="ARBA" id="ARBA00022692"/>
    </source>
</evidence>
<reference evidence="7" key="1">
    <citation type="submission" date="2021-04" db="EMBL/GenBank/DDBJ databases">
        <authorList>
            <consortium name="Molecular Ecology Group"/>
        </authorList>
    </citation>
    <scope>NUCLEOTIDE SEQUENCE</scope>
</reference>
<feature type="transmembrane region" description="Helical" evidence="6">
    <location>
        <begin position="668"/>
        <end position="685"/>
    </location>
</feature>
<dbReference type="GO" id="GO:0005385">
    <property type="term" value="F:zinc ion transmembrane transporter activity"/>
    <property type="evidence" value="ECO:0007669"/>
    <property type="project" value="TreeGrafter"/>
</dbReference>
<keyword evidence="4 6" id="KW-0472">Membrane</keyword>
<dbReference type="Pfam" id="PF02535">
    <property type="entry name" value="Zip"/>
    <property type="match status" value="2"/>
</dbReference>
<comment type="caution">
    <text evidence="7">The sequence shown here is derived from an EMBL/GenBank/DDBJ whole genome shotgun (WGS) entry which is preliminary data.</text>
</comment>
<accession>A0A8S3ZJ92</accession>
<keyword evidence="3 6" id="KW-1133">Transmembrane helix</keyword>
<evidence type="ECO:0000313" key="7">
    <source>
        <dbReference type="EMBL" id="CAG5127845.1"/>
    </source>
</evidence>
<dbReference type="AlphaFoldDB" id="A0A8S3ZJ92"/>
<evidence type="ECO:0000256" key="6">
    <source>
        <dbReference type="SAM" id="Phobius"/>
    </source>
</evidence>
<evidence type="ECO:0000313" key="8">
    <source>
        <dbReference type="Proteomes" id="UP000678393"/>
    </source>
</evidence>
<protein>
    <recommendedName>
        <fullName evidence="9">Zinc transporter ZIP3</fullName>
    </recommendedName>
</protein>
<evidence type="ECO:0000256" key="4">
    <source>
        <dbReference type="ARBA" id="ARBA00023136"/>
    </source>
</evidence>
<dbReference type="Proteomes" id="UP000678393">
    <property type="component" value="Unassembled WGS sequence"/>
</dbReference>
<evidence type="ECO:0000256" key="1">
    <source>
        <dbReference type="ARBA" id="ARBA00004141"/>
    </source>
</evidence>
<dbReference type="PANTHER" id="PTHR11040:SF140">
    <property type="entry name" value="ZRT (ZRT), IRT- (IRT-) LIKE PROTEIN TRANSPORTER"/>
    <property type="match status" value="1"/>
</dbReference>
<feature type="transmembrane region" description="Helical" evidence="6">
    <location>
        <begin position="637"/>
        <end position="656"/>
    </location>
</feature>
<proteinExistence type="predicted"/>
<dbReference type="InterPro" id="IPR003689">
    <property type="entry name" value="ZIP"/>
</dbReference>
<feature type="region of interest" description="Disordered" evidence="5">
    <location>
        <begin position="197"/>
        <end position="227"/>
    </location>
</feature>